<evidence type="ECO:0000256" key="10">
    <source>
        <dbReference type="SAM" id="Phobius"/>
    </source>
</evidence>
<evidence type="ECO:0000259" key="11">
    <source>
        <dbReference type="Pfam" id="PF13947"/>
    </source>
</evidence>
<evidence type="ECO:0000256" key="7">
    <source>
        <dbReference type="ARBA" id="ARBA00023180"/>
    </source>
</evidence>
<evidence type="ECO:0000256" key="8">
    <source>
        <dbReference type="ARBA" id="ARBA00047899"/>
    </source>
</evidence>
<comment type="catalytic activity">
    <reaction evidence="8">
        <text>L-threonyl-[protein] + ATP = O-phospho-L-threonyl-[protein] + ADP + H(+)</text>
        <dbReference type="Rhea" id="RHEA:46608"/>
        <dbReference type="Rhea" id="RHEA-COMP:11060"/>
        <dbReference type="Rhea" id="RHEA-COMP:11605"/>
        <dbReference type="ChEBI" id="CHEBI:15378"/>
        <dbReference type="ChEBI" id="CHEBI:30013"/>
        <dbReference type="ChEBI" id="CHEBI:30616"/>
        <dbReference type="ChEBI" id="CHEBI:61977"/>
        <dbReference type="ChEBI" id="CHEBI:456216"/>
        <dbReference type="EC" id="2.7.11.1"/>
    </reaction>
</comment>
<dbReference type="PANTHER" id="PTHR33138">
    <property type="entry name" value="OS01G0690200 PROTEIN"/>
    <property type="match status" value="1"/>
</dbReference>
<organism evidence="13 14">
    <name type="scientific">Xanthoceras sorbifolium</name>
    <dbReference type="NCBI Taxonomy" id="99658"/>
    <lineage>
        <taxon>Eukaryota</taxon>
        <taxon>Viridiplantae</taxon>
        <taxon>Streptophyta</taxon>
        <taxon>Embryophyta</taxon>
        <taxon>Tracheophyta</taxon>
        <taxon>Spermatophyta</taxon>
        <taxon>Magnoliopsida</taxon>
        <taxon>eudicotyledons</taxon>
        <taxon>Gunneridae</taxon>
        <taxon>Pentapetalae</taxon>
        <taxon>rosids</taxon>
        <taxon>malvids</taxon>
        <taxon>Sapindales</taxon>
        <taxon>Sapindaceae</taxon>
        <taxon>Xanthoceroideae</taxon>
        <taxon>Xanthoceras</taxon>
    </lineage>
</organism>
<protein>
    <recommendedName>
        <fullName evidence="2">non-specific serine/threonine protein kinase</fullName>
        <ecNumber evidence="2">2.7.11.1</ecNumber>
    </recommendedName>
</protein>
<evidence type="ECO:0000256" key="2">
    <source>
        <dbReference type="ARBA" id="ARBA00012513"/>
    </source>
</evidence>
<dbReference type="EMBL" id="JAFEMO010000013">
    <property type="protein sequence ID" value="KAH7549351.1"/>
    <property type="molecule type" value="Genomic_DNA"/>
</dbReference>
<evidence type="ECO:0000256" key="9">
    <source>
        <dbReference type="ARBA" id="ARBA00048679"/>
    </source>
</evidence>
<feature type="transmembrane region" description="Helical" evidence="10">
    <location>
        <begin position="273"/>
        <end position="294"/>
    </location>
</feature>
<name>A0ABQ8H5Z8_9ROSI</name>
<reference evidence="13 14" key="1">
    <citation type="submission" date="2021-02" db="EMBL/GenBank/DDBJ databases">
        <title>Plant Genome Project.</title>
        <authorList>
            <person name="Zhang R.-G."/>
        </authorList>
    </citation>
    <scope>NUCLEOTIDE SEQUENCE [LARGE SCALE GENOMIC DNA]</scope>
    <source>
        <tissue evidence="13">Leaves</tissue>
    </source>
</reference>
<comment type="catalytic activity">
    <reaction evidence="9">
        <text>L-seryl-[protein] + ATP = O-phospho-L-seryl-[protein] + ADP + H(+)</text>
        <dbReference type="Rhea" id="RHEA:17989"/>
        <dbReference type="Rhea" id="RHEA-COMP:9863"/>
        <dbReference type="Rhea" id="RHEA-COMP:11604"/>
        <dbReference type="ChEBI" id="CHEBI:15378"/>
        <dbReference type="ChEBI" id="CHEBI:29999"/>
        <dbReference type="ChEBI" id="CHEBI:30616"/>
        <dbReference type="ChEBI" id="CHEBI:83421"/>
        <dbReference type="ChEBI" id="CHEBI:456216"/>
        <dbReference type="EC" id="2.7.11.1"/>
    </reaction>
</comment>
<evidence type="ECO:0000256" key="5">
    <source>
        <dbReference type="ARBA" id="ARBA00022989"/>
    </source>
</evidence>
<feature type="transmembrane region" description="Helical" evidence="10">
    <location>
        <begin position="566"/>
        <end position="586"/>
    </location>
</feature>
<evidence type="ECO:0000256" key="3">
    <source>
        <dbReference type="ARBA" id="ARBA00022692"/>
    </source>
</evidence>
<dbReference type="Pfam" id="PF13947">
    <property type="entry name" value="GUB_WAK_bind"/>
    <property type="match status" value="2"/>
</dbReference>
<dbReference type="InterPro" id="IPR032872">
    <property type="entry name" value="WAK_assoc_C"/>
</dbReference>
<evidence type="ECO:0000256" key="6">
    <source>
        <dbReference type="ARBA" id="ARBA00023136"/>
    </source>
</evidence>
<evidence type="ECO:0000256" key="1">
    <source>
        <dbReference type="ARBA" id="ARBA00004167"/>
    </source>
</evidence>
<feature type="domain" description="Wall-associated receptor kinase galacturonan-binding" evidence="11">
    <location>
        <begin position="341"/>
        <end position="401"/>
    </location>
</feature>
<dbReference type="InterPro" id="IPR025287">
    <property type="entry name" value="WAK_GUB"/>
</dbReference>
<keyword evidence="7" id="KW-0325">Glycoprotein</keyword>
<proteinExistence type="predicted"/>
<feature type="domain" description="Wall-associated receptor kinase C-terminal" evidence="12">
    <location>
        <begin position="177"/>
        <end position="253"/>
    </location>
</feature>
<gene>
    <name evidence="13" type="ORF">JRO89_XS13G0018400</name>
</gene>
<dbReference type="EC" id="2.7.11.1" evidence="2"/>
<evidence type="ECO:0000313" key="14">
    <source>
        <dbReference type="Proteomes" id="UP000827721"/>
    </source>
</evidence>
<evidence type="ECO:0000313" key="13">
    <source>
        <dbReference type="EMBL" id="KAH7549351.1"/>
    </source>
</evidence>
<dbReference type="Pfam" id="PF14380">
    <property type="entry name" value="WAK_assoc"/>
    <property type="match status" value="2"/>
</dbReference>
<comment type="subcellular location">
    <subcellularLocation>
        <location evidence="1">Membrane</location>
        <topology evidence="1">Single-pass membrane protein</topology>
    </subcellularLocation>
</comment>
<accession>A0ABQ8H5Z8</accession>
<comment type="caution">
    <text evidence="13">The sequence shown here is derived from an EMBL/GenBank/DDBJ whole genome shotgun (WGS) entry which is preliminary data.</text>
</comment>
<dbReference type="PANTHER" id="PTHR33138:SF11">
    <property type="entry name" value="KINASE-LIKE PROTEIN"/>
    <property type="match status" value="1"/>
</dbReference>
<keyword evidence="14" id="KW-1185">Reference proteome</keyword>
<sequence length="664" mass="74565">MTCTRLKILLFLSLTQRSIITFFCILIVLPASFGDGFYGGVPSEVCTRTYICGLNTWGIWYPFWGDGRPSYCGIEGLELKCQNNEYPIIESETQRFRVSNIYTSIRRMTFSRDDLWDSYCPGILNETTFNKNLFKYTSNVTLLDLFYDCSDAVPLNESNSINCSQGTGFYTNPSNLLQLPNLTSTCKKSIEVPFLSTALQDYLQNRTDFQQALNQGFEVEFQADYTTCTQCFSSGGLCGSNTTSKFVCYCNDQPNTLTCDYSAGSGLMTRMKISIGIGAATAAITVICIICWLFRSKISSIMASLWKRENNDQDIEAIIRNYEPLAIKRYSLPEACSLAYVCGPATLNIWYPFWGNGRPRYCGLEGFELKCQNNQYPIIESGPQMFRVSKIDTFLQTMNMARDDIWNSYCPGLLQETTLNKTLYNYMPDVIFLDLFYNCSGQFSLNESNSFSCGEGTGFYTNPSYVLQLPNLTNTCEKSIKVPVLRTALENHVQNKSDFQQTLNQGFDVEFQSDNTSCTPCFNSGGVCASNVSTSKFVCYCRGQPQPLKCDHSSASGSNLSSRLKISIGATATVFGLTVIGIVSWLSRRKISSIVSSASLMKRTKDDQDLEAFIRNYGPLAIKSVKMEYLSFPIAKLIVSAKDIEYILKQRKQSKCLKNFSQKP</sequence>
<evidence type="ECO:0000259" key="12">
    <source>
        <dbReference type="Pfam" id="PF14380"/>
    </source>
</evidence>
<keyword evidence="4" id="KW-0732">Signal</keyword>
<keyword evidence="3 10" id="KW-0812">Transmembrane</keyword>
<dbReference type="Proteomes" id="UP000827721">
    <property type="component" value="Unassembled WGS sequence"/>
</dbReference>
<keyword evidence="6 10" id="KW-0472">Membrane</keyword>
<feature type="domain" description="Wall-associated receptor kinase C-terminal" evidence="12">
    <location>
        <begin position="470"/>
        <end position="543"/>
    </location>
</feature>
<feature type="domain" description="Wall-associated receptor kinase galacturonan-binding" evidence="11">
    <location>
        <begin position="46"/>
        <end position="109"/>
    </location>
</feature>
<keyword evidence="5 10" id="KW-1133">Transmembrane helix</keyword>
<evidence type="ECO:0000256" key="4">
    <source>
        <dbReference type="ARBA" id="ARBA00022729"/>
    </source>
</evidence>